<accession>B4D4D3</accession>
<proteinExistence type="predicted"/>
<organism evidence="2 3">
    <name type="scientific">Chthoniobacter flavus Ellin428</name>
    <dbReference type="NCBI Taxonomy" id="497964"/>
    <lineage>
        <taxon>Bacteria</taxon>
        <taxon>Pseudomonadati</taxon>
        <taxon>Verrucomicrobiota</taxon>
        <taxon>Spartobacteria</taxon>
        <taxon>Chthoniobacterales</taxon>
        <taxon>Chthoniobacteraceae</taxon>
        <taxon>Chthoniobacter</taxon>
    </lineage>
</organism>
<comment type="caution">
    <text evidence="2">The sequence shown here is derived from an EMBL/GenBank/DDBJ whole genome shotgun (WGS) entry which is preliminary data.</text>
</comment>
<name>B4D4D3_9BACT</name>
<gene>
    <name evidence="2" type="ORF">CfE428DRAFT_3771</name>
</gene>
<keyword evidence="3" id="KW-1185">Reference proteome</keyword>
<keyword evidence="1" id="KW-0732">Signal</keyword>
<feature type="chain" id="PRO_5002800512" evidence="1">
    <location>
        <begin position="28"/>
        <end position="174"/>
    </location>
</feature>
<evidence type="ECO:0000313" key="2">
    <source>
        <dbReference type="EMBL" id="EDY18734.1"/>
    </source>
</evidence>
<evidence type="ECO:0000313" key="3">
    <source>
        <dbReference type="Proteomes" id="UP000005824"/>
    </source>
</evidence>
<feature type="signal peptide" evidence="1">
    <location>
        <begin position="1"/>
        <end position="27"/>
    </location>
</feature>
<dbReference type="InParanoid" id="B4D4D3"/>
<dbReference type="RefSeq" id="WP_006981096.1">
    <property type="nucleotide sequence ID" value="NZ_ABVL01000011.1"/>
</dbReference>
<reference evidence="2 3" key="1">
    <citation type="journal article" date="2011" name="J. Bacteriol.">
        <title>Genome sequence of Chthoniobacter flavus Ellin428, an aerobic heterotrophic soil bacterium.</title>
        <authorList>
            <person name="Kant R."/>
            <person name="van Passel M.W."/>
            <person name="Palva A."/>
            <person name="Lucas S."/>
            <person name="Lapidus A."/>
            <person name="Glavina Del Rio T."/>
            <person name="Dalin E."/>
            <person name="Tice H."/>
            <person name="Bruce D."/>
            <person name="Goodwin L."/>
            <person name="Pitluck S."/>
            <person name="Larimer F.W."/>
            <person name="Land M.L."/>
            <person name="Hauser L."/>
            <person name="Sangwan P."/>
            <person name="de Vos W.M."/>
            <person name="Janssen P.H."/>
            <person name="Smidt H."/>
        </authorList>
    </citation>
    <scope>NUCLEOTIDE SEQUENCE [LARGE SCALE GENOMIC DNA]</scope>
    <source>
        <strain evidence="2 3">Ellin428</strain>
    </source>
</reference>
<evidence type="ECO:0000256" key="1">
    <source>
        <dbReference type="SAM" id="SignalP"/>
    </source>
</evidence>
<dbReference type="EMBL" id="ABVL01000011">
    <property type="protein sequence ID" value="EDY18734.1"/>
    <property type="molecule type" value="Genomic_DNA"/>
</dbReference>
<dbReference type="AlphaFoldDB" id="B4D4D3"/>
<sequence precursor="true">MKALRVMKSPLAVLLLSLSLSVSSVLAVEKAGLLVEIGKKVVNRNDKVTVNGVGNMEIDHDMTLKMDVKNTSSKELPETPVESIVLIQRYFSESATVERYTGTAKIAALHAAQTGTVDVGSFHIGGHMHGSSDMHVDKVVAWKITLTRDGQKVEFTSGSSFDSYNRRAKDVAGK</sequence>
<protein>
    <submittedName>
        <fullName evidence="2">Uncharacterized protein</fullName>
    </submittedName>
</protein>
<dbReference type="Proteomes" id="UP000005824">
    <property type="component" value="Unassembled WGS sequence"/>
</dbReference>